<evidence type="ECO:0000313" key="2">
    <source>
        <dbReference type="Proteomes" id="UP000186216"/>
    </source>
</evidence>
<evidence type="ECO:0000313" key="1">
    <source>
        <dbReference type="EMBL" id="SIS66315.1"/>
    </source>
</evidence>
<accession>A0AA45W2F8</accession>
<dbReference type="EMBL" id="FTOU01000002">
    <property type="protein sequence ID" value="SIS66315.1"/>
    <property type="molecule type" value="Genomic_DNA"/>
</dbReference>
<dbReference type="AlphaFoldDB" id="A0AA45W2F8"/>
<proteinExistence type="predicted"/>
<dbReference type="Proteomes" id="UP000186216">
    <property type="component" value="Unassembled WGS sequence"/>
</dbReference>
<organism evidence="1 2">
    <name type="scientific">Paracoccus saliphilus</name>
    <dbReference type="NCBI Taxonomy" id="405559"/>
    <lineage>
        <taxon>Bacteria</taxon>
        <taxon>Pseudomonadati</taxon>
        <taxon>Pseudomonadota</taxon>
        <taxon>Alphaproteobacteria</taxon>
        <taxon>Rhodobacterales</taxon>
        <taxon>Paracoccaceae</taxon>
        <taxon>Paracoccus</taxon>
    </lineage>
</organism>
<gene>
    <name evidence="1" type="ORF">SAMN05421772_102373</name>
</gene>
<sequence>MVDHTALIRDRSGITDPLAVNLNGGGLRDRITVGEGEPLNVQSGLLEHVACTHRFLPSVFRRGF</sequence>
<protein>
    <submittedName>
        <fullName evidence="1">Uncharacterized protein</fullName>
    </submittedName>
</protein>
<reference evidence="1 2" key="1">
    <citation type="submission" date="2017-01" db="EMBL/GenBank/DDBJ databases">
        <authorList>
            <person name="Varghese N."/>
            <person name="Submissions S."/>
        </authorList>
    </citation>
    <scope>NUCLEOTIDE SEQUENCE [LARGE SCALE GENOMIC DNA]</scope>
    <source>
        <strain evidence="1 2">DSM 18447</strain>
    </source>
</reference>
<dbReference type="RefSeq" id="WP_141225754.1">
    <property type="nucleotide sequence ID" value="NZ_FTOU01000002.1"/>
</dbReference>
<comment type="caution">
    <text evidence="1">The sequence shown here is derived from an EMBL/GenBank/DDBJ whole genome shotgun (WGS) entry which is preliminary data.</text>
</comment>
<name>A0AA45W2F8_9RHOB</name>